<dbReference type="SUPFAM" id="SSF102588">
    <property type="entry name" value="LmbE-like"/>
    <property type="match status" value="1"/>
</dbReference>
<organism evidence="3">
    <name type="scientific">mine drainage metagenome</name>
    <dbReference type="NCBI Taxonomy" id="410659"/>
    <lineage>
        <taxon>unclassified sequences</taxon>
        <taxon>metagenomes</taxon>
        <taxon>ecological metagenomes</taxon>
    </lineage>
</organism>
<dbReference type="Pfam" id="PF24135">
    <property type="entry name" value="DUF7402"/>
    <property type="match status" value="1"/>
</dbReference>
<protein>
    <submittedName>
        <fullName evidence="3">GlcNAc-PI de-N-acetylase</fullName>
    </submittedName>
</protein>
<dbReference type="AlphaFoldDB" id="A0A1J5R065"/>
<dbReference type="EMBL" id="MLJW01000734">
    <property type="protein sequence ID" value="OIQ83115.1"/>
    <property type="molecule type" value="Genomic_DNA"/>
</dbReference>
<dbReference type="Gene3D" id="3.40.50.10320">
    <property type="entry name" value="LmbE-like"/>
    <property type="match status" value="1"/>
</dbReference>
<proteinExistence type="predicted"/>
<dbReference type="Gene3D" id="2.60.120.260">
    <property type="entry name" value="Galactose-binding domain-like"/>
    <property type="match status" value="1"/>
</dbReference>
<evidence type="ECO:0000259" key="2">
    <source>
        <dbReference type="Pfam" id="PF24135"/>
    </source>
</evidence>
<feature type="domain" description="DUF7402" evidence="2">
    <location>
        <begin position="335"/>
        <end position="470"/>
    </location>
</feature>
<evidence type="ECO:0000313" key="3">
    <source>
        <dbReference type="EMBL" id="OIQ83115.1"/>
    </source>
</evidence>
<dbReference type="GO" id="GO:0000225">
    <property type="term" value="F:N-acetylglucosaminylphosphatidylinositol deacetylase activity"/>
    <property type="evidence" value="ECO:0007669"/>
    <property type="project" value="TreeGrafter"/>
</dbReference>
<feature type="region of interest" description="Disordered" evidence="1">
    <location>
        <begin position="38"/>
        <end position="59"/>
    </location>
</feature>
<dbReference type="InterPro" id="IPR055826">
    <property type="entry name" value="DUF7402"/>
</dbReference>
<dbReference type="InterPro" id="IPR008979">
    <property type="entry name" value="Galactose-bd-like_sf"/>
</dbReference>
<feature type="compositionally biased region" description="Low complexity" evidence="1">
    <location>
        <begin position="43"/>
        <end position="59"/>
    </location>
</feature>
<dbReference type="SUPFAM" id="SSF49785">
    <property type="entry name" value="Galactose-binding domain-like"/>
    <property type="match status" value="1"/>
</dbReference>
<dbReference type="PANTHER" id="PTHR12993:SF23">
    <property type="entry name" value="N-ACETYLGLUCOSAMINYLPHOSPHATIDYLINOSITOL DEACETYLASE"/>
    <property type="match status" value="1"/>
</dbReference>
<dbReference type="Pfam" id="PF02585">
    <property type="entry name" value="PIG-L"/>
    <property type="match status" value="1"/>
</dbReference>
<reference evidence="3" key="1">
    <citation type="submission" date="2016-10" db="EMBL/GenBank/DDBJ databases">
        <title>Sequence of Gallionella enrichment culture.</title>
        <authorList>
            <person name="Poehlein A."/>
            <person name="Muehling M."/>
            <person name="Daniel R."/>
        </authorList>
    </citation>
    <scope>NUCLEOTIDE SEQUENCE</scope>
</reference>
<name>A0A1J5R065_9ZZZZ</name>
<dbReference type="InterPro" id="IPR003737">
    <property type="entry name" value="GlcNAc_PI_deacetylase-related"/>
</dbReference>
<sequence>MDRLVRAALDAQVSRRELLAMLGVVPFVIFAAEPSSRPATHRSTVASNPSAPTSSTPAATAARALTTVAGPTAGGAMQIVAHQDDDLLFQSPDLLHDVAAGRPVRTVFVTAGDAARDRTYWTGRERGSMAAYARMAGVADRWTTSDAGVPGTPIRMHTLVGAPHVSLVFMRLPDGNRSGTGMMVHHHESLMRLWRGDILTIHAVDGTASYSAASLRHALTTLMSAFQPTTVRTQDWTIAFGTGDNADHTATALFVQQAHRDYGAAHTVIAYEGYPVWTRPPDVDGADLTGKSRAFDAYAVDDSLMCLKPWCAGGLVTSLRLARQYITASESVGNVARGAGVRVTASSQTSLTGQTAARAIGGFAHDGARVFEQAWTTDDGREGSWIQLDFPAPTTINGVVLYGRPNPDDQITGATLVFSDGSTVPTGALAANGSAKTLRFAPRTSTSLKLLVTAVSATTRNVGLTQLEAYDNMPQVATSP</sequence>
<gene>
    <name evidence="3" type="ORF">GALL_350910</name>
</gene>
<dbReference type="PANTHER" id="PTHR12993">
    <property type="entry name" value="N-ACETYLGLUCOSAMINYL-PHOSPHATIDYLINOSITOL DE-N-ACETYLASE-RELATED"/>
    <property type="match status" value="1"/>
</dbReference>
<dbReference type="InterPro" id="IPR024078">
    <property type="entry name" value="LmbE-like_dom_sf"/>
</dbReference>
<accession>A0A1J5R065</accession>
<dbReference type="GO" id="GO:0005783">
    <property type="term" value="C:endoplasmic reticulum"/>
    <property type="evidence" value="ECO:0007669"/>
    <property type="project" value="TreeGrafter"/>
</dbReference>
<evidence type="ECO:0000256" key="1">
    <source>
        <dbReference type="SAM" id="MobiDB-lite"/>
    </source>
</evidence>
<comment type="caution">
    <text evidence="3">The sequence shown here is derived from an EMBL/GenBank/DDBJ whole genome shotgun (WGS) entry which is preliminary data.</text>
</comment>